<proteinExistence type="predicted"/>
<keyword evidence="2" id="KW-1185">Reference proteome</keyword>
<protein>
    <submittedName>
        <fullName evidence="1">Uncharacterized protein</fullName>
    </submittedName>
</protein>
<evidence type="ECO:0000313" key="1">
    <source>
        <dbReference type="EMBL" id="RKD34177.1"/>
    </source>
</evidence>
<dbReference type="EMBL" id="MCIB01000002">
    <property type="protein sequence ID" value="RKD34177.1"/>
    <property type="molecule type" value="Genomic_DNA"/>
</dbReference>
<comment type="caution">
    <text evidence="1">The sequence shown here is derived from an EMBL/GenBank/DDBJ whole genome shotgun (WGS) entry which is preliminary data.</text>
</comment>
<organism evidence="1 2">
    <name type="scientific">Thermohalobacter berrensis</name>
    <dbReference type="NCBI Taxonomy" id="99594"/>
    <lineage>
        <taxon>Bacteria</taxon>
        <taxon>Bacillati</taxon>
        <taxon>Bacillota</taxon>
        <taxon>Tissierellia</taxon>
        <taxon>Tissierellales</taxon>
        <taxon>Thermohalobacteraceae</taxon>
        <taxon>Thermohalobacter</taxon>
    </lineage>
</organism>
<gene>
    <name evidence="1" type="ORF">BET03_07760</name>
</gene>
<evidence type="ECO:0000313" key="2">
    <source>
        <dbReference type="Proteomes" id="UP000284177"/>
    </source>
</evidence>
<dbReference type="Proteomes" id="UP000284177">
    <property type="component" value="Unassembled WGS sequence"/>
</dbReference>
<accession>A0A419T9P5</accession>
<sequence length="69" mass="8169">MKKGELEDYITSYGWQVIKEFGFSDQKELRIMKLAEMISRGDIKLEDVMDVQEYLEVIKKIKVLLNNNI</sequence>
<dbReference type="AlphaFoldDB" id="A0A419T9P5"/>
<reference evidence="1 2" key="1">
    <citation type="submission" date="2016-08" db="EMBL/GenBank/DDBJ databases">
        <title>Novel Firmicutes and Novel Genomes.</title>
        <authorList>
            <person name="Poppleton D.I."/>
            <person name="Gribaldo S."/>
        </authorList>
    </citation>
    <scope>NUCLEOTIDE SEQUENCE [LARGE SCALE GENOMIC DNA]</scope>
    <source>
        <strain evidence="1 2">CTT3</strain>
    </source>
</reference>
<name>A0A419T9P5_9FIRM</name>
<dbReference type="RefSeq" id="WP_120167175.1">
    <property type="nucleotide sequence ID" value="NZ_MCIB01000002.1"/>
</dbReference>